<dbReference type="InParanoid" id="A0A6J2UV90"/>
<dbReference type="AlphaFoldDB" id="A0A6J2UV90"/>
<evidence type="ECO:0000256" key="4">
    <source>
        <dbReference type="ARBA" id="ARBA00022685"/>
    </source>
</evidence>
<name>A0A6J2UV90_CHACN</name>
<dbReference type="Proteomes" id="UP000504632">
    <property type="component" value="Chromosome 3"/>
</dbReference>
<dbReference type="GO" id="GO:0005576">
    <property type="term" value="C:extracellular region"/>
    <property type="evidence" value="ECO:0007669"/>
    <property type="project" value="UniProtKB-SubCell"/>
</dbReference>
<gene>
    <name evidence="11" type="primary">uts2a</name>
</gene>
<evidence type="ECO:0000256" key="8">
    <source>
        <dbReference type="RuleBase" id="RU000636"/>
    </source>
</evidence>
<evidence type="ECO:0000256" key="2">
    <source>
        <dbReference type="ARBA" id="ARBA00006719"/>
    </source>
</evidence>
<keyword evidence="5 8" id="KW-0372">Hormone</keyword>
<dbReference type="PROSITE" id="PS00984">
    <property type="entry name" value="UROTENSIN_II"/>
    <property type="match status" value="1"/>
</dbReference>
<comment type="similarity">
    <text evidence="2 8">Belongs to the urotensin-2 family.</text>
</comment>
<dbReference type="PANTHER" id="PTHR14447">
    <property type="entry name" value="UROTENSIN 2"/>
    <property type="match status" value="1"/>
</dbReference>
<dbReference type="Pfam" id="PF02083">
    <property type="entry name" value="Urotensin_II"/>
    <property type="match status" value="1"/>
</dbReference>
<dbReference type="GO" id="GO:0005179">
    <property type="term" value="F:hormone activity"/>
    <property type="evidence" value="ECO:0007669"/>
    <property type="project" value="UniProtKB-KW"/>
</dbReference>
<keyword evidence="4" id="KW-0165">Cleavage on pair of basic residues</keyword>
<comment type="subcellular location">
    <subcellularLocation>
        <location evidence="1 8">Secreted</location>
    </subcellularLocation>
</comment>
<dbReference type="CTD" id="405774"/>
<protein>
    <submittedName>
        <fullName evidence="11">Urotensin 2, alpha</fullName>
    </submittedName>
</protein>
<dbReference type="PANTHER" id="PTHR14447:SF0">
    <property type="entry name" value="UROTENSIN-2"/>
    <property type="match status" value="1"/>
</dbReference>
<keyword evidence="10" id="KW-1185">Reference proteome</keyword>
<dbReference type="GO" id="GO:0008217">
    <property type="term" value="P:regulation of blood pressure"/>
    <property type="evidence" value="ECO:0007669"/>
    <property type="project" value="InterPro"/>
</dbReference>
<evidence type="ECO:0000256" key="5">
    <source>
        <dbReference type="ARBA" id="ARBA00022702"/>
    </source>
</evidence>
<evidence type="ECO:0000313" key="11">
    <source>
        <dbReference type="RefSeq" id="XP_030623628.1"/>
    </source>
</evidence>
<evidence type="ECO:0000313" key="10">
    <source>
        <dbReference type="Proteomes" id="UP000504632"/>
    </source>
</evidence>
<dbReference type="InterPro" id="IPR001483">
    <property type="entry name" value="Urotensin_II"/>
</dbReference>
<keyword evidence="6 9" id="KW-0732">Signal</keyword>
<evidence type="ECO:0000256" key="9">
    <source>
        <dbReference type="SAM" id="SignalP"/>
    </source>
</evidence>
<evidence type="ECO:0000256" key="3">
    <source>
        <dbReference type="ARBA" id="ARBA00022525"/>
    </source>
</evidence>
<proteinExistence type="inferred from homology"/>
<dbReference type="OrthoDB" id="8894951at2759"/>
<feature type="chain" id="PRO_5027119114" evidence="9">
    <location>
        <begin position="22"/>
        <end position="124"/>
    </location>
</feature>
<evidence type="ECO:0000256" key="7">
    <source>
        <dbReference type="ARBA" id="ARBA00023157"/>
    </source>
</evidence>
<sequence>MLWNLLLSWAVLLLTFGPLLAHPITDSAEMAYSGPVAVGEGGAAGAEDLSLTDLSDLLQTITGLGYSTQPSKELSRDGQTGLLPREVLREVLLEKPSQQSRPLGIRRQYRKRGNGADCFWKYCV</sequence>
<dbReference type="RefSeq" id="XP_030623628.1">
    <property type="nucleotide sequence ID" value="XM_030767768.1"/>
</dbReference>
<evidence type="ECO:0000256" key="1">
    <source>
        <dbReference type="ARBA" id="ARBA00004613"/>
    </source>
</evidence>
<dbReference type="GeneID" id="115806912"/>
<feature type="signal peptide" evidence="9">
    <location>
        <begin position="1"/>
        <end position="21"/>
    </location>
</feature>
<keyword evidence="3" id="KW-0964">Secreted</keyword>
<organism evidence="10 11">
    <name type="scientific">Chanos chanos</name>
    <name type="common">Milkfish</name>
    <name type="synonym">Mugil chanos</name>
    <dbReference type="NCBI Taxonomy" id="29144"/>
    <lineage>
        <taxon>Eukaryota</taxon>
        <taxon>Metazoa</taxon>
        <taxon>Chordata</taxon>
        <taxon>Craniata</taxon>
        <taxon>Vertebrata</taxon>
        <taxon>Euteleostomi</taxon>
        <taxon>Actinopterygii</taxon>
        <taxon>Neopterygii</taxon>
        <taxon>Teleostei</taxon>
        <taxon>Ostariophysi</taxon>
        <taxon>Gonorynchiformes</taxon>
        <taxon>Chanidae</taxon>
        <taxon>Chanos</taxon>
    </lineage>
</organism>
<accession>A0A6J2UV90</accession>
<reference evidence="11" key="1">
    <citation type="submission" date="2025-08" db="UniProtKB">
        <authorList>
            <consortium name="RefSeq"/>
        </authorList>
    </citation>
    <scope>IDENTIFICATION</scope>
</reference>
<evidence type="ECO:0000256" key="6">
    <source>
        <dbReference type="ARBA" id="ARBA00022729"/>
    </source>
</evidence>
<keyword evidence="7" id="KW-1015">Disulfide bond</keyword>
<dbReference type="GO" id="GO:0097746">
    <property type="term" value="P:blood vessel diameter maintenance"/>
    <property type="evidence" value="ECO:0007669"/>
    <property type="project" value="InterPro"/>
</dbReference>